<dbReference type="PANTHER" id="PTHR47707">
    <property type="entry name" value="8-OXO-DGTP DIPHOSPHATASE"/>
    <property type="match status" value="1"/>
</dbReference>
<name>M2XVN2_9MICC</name>
<dbReference type="GO" id="GO:0044715">
    <property type="term" value="F:8-oxo-dGDP phosphatase activity"/>
    <property type="evidence" value="ECO:0007669"/>
    <property type="project" value="TreeGrafter"/>
</dbReference>
<dbReference type="Proteomes" id="UP000009877">
    <property type="component" value="Unassembled WGS sequence"/>
</dbReference>
<keyword evidence="6" id="KW-0227">DNA damage</keyword>
<feature type="domain" description="Nudix hydrolase" evidence="12">
    <location>
        <begin position="11"/>
        <end position="160"/>
    </location>
</feature>
<dbReference type="InterPro" id="IPR015797">
    <property type="entry name" value="NUDIX_hydrolase-like_dom_sf"/>
</dbReference>
<dbReference type="EC" id="3.6.1.55" evidence="11"/>
<keyword evidence="9" id="KW-0234">DNA repair</keyword>
<sequence>MSLRHDDERTFRTQVVAAALLDDPHRPQRLIAAQRAYPESLRGLWELPGGKQEPGETVQEALHRECREELGVRIRLLEEVPGPHRQGWPLSESAAMRVWTAVVVGAAEEQEADADALGTGRQPEGADHLELRWVRIGPEPIEGLQEAEALPWIPADLPILDGIRRHLAG</sequence>
<evidence type="ECO:0000256" key="1">
    <source>
        <dbReference type="ARBA" id="ARBA00001946"/>
    </source>
</evidence>
<dbReference type="SUPFAM" id="SSF55811">
    <property type="entry name" value="Nudix"/>
    <property type="match status" value="1"/>
</dbReference>
<dbReference type="InterPro" id="IPR000086">
    <property type="entry name" value="NUDIX_hydrolase_dom"/>
</dbReference>
<dbReference type="GO" id="GO:0008413">
    <property type="term" value="F:8-oxo-7,8-dihydroguanosine triphosphate pyrophosphatase activity"/>
    <property type="evidence" value="ECO:0007669"/>
    <property type="project" value="TreeGrafter"/>
</dbReference>
<reference evidence="13 14" key="1">
    <citation type="journal article" date="2014" name="Genome Announc.">
        <title>Draft Genome Sequence of Kocuria palustris PEL.</title>
        <authorList>
            <person name="Sharma G."/>
            <person name="Khatri I."/>
            <person name="Subramanian S."/>
        </authorList>
    </citation>
    <scope>NUCLEOTIDE SEQUENCE [LARGE SCALE GENOMIC DNA]</scope>
    <source>
        <strain evidence="13 14">PEL</strain>
    </source>
</reference>
<dbReference type="AlphaFoldDB" id="M2XVN2"/>
<keyword evidence="8" id="KW-0460">Magnesium</keyword>
<evidence type="ECO:0000256" key="11">
    <source>
        <dbReference type="ARBA" id="ARBA00038905"/>
    </source>
</evidence>
<dbReference type="PRINTS" id="PR00502">
    <property type="entry name" value="NUDIXFAMILY"/>
</dbReference>
<organism evidence="13 14">
    <name type="scientific">Kocuria palustris PEL</name>
    <dbReference type="NCBI Taxonomy" id="1236550"/>
    <lineage>
        <taxon>Bacteria</taxon>
        <taxon>Bacillati</taxon>
        <taxon>Actinomycetota</taxon>
        <taxon>Actinomycetes</taxon>
        <taxon>Micrococcales</taxon>
        <taxon>Micrococcaceae</taxon>
        <taxon>Kocuria</taxon>
    </lineage>
</organism>
<evidence type="ECO:0000256" key="10">
    <source>
        <dbReference type="ARBA" id="ARBA00035861"/>
    </source>
</evidence>
<keyword evidence="4" id="KW-0235">DNA replication</keyword>
<evidence type="ECO:0000256" key="5">
    <source>
        <dbReference type="ARBA" id="ARBA00022723"/>
    </source>
</evidence>
<dbReference type="PANTHER" id="PTHR47707:SF1">
    <property type="entry name" value="NUDIX HYDROLASE FAMILY PROTEIN"/>
    <property type="match status" value="1"/>
</dbReference>
<dbReference type="GO" id="GO:0006281">
    <property type="term" value="P:DNA repair"/>
    <property type="evidence" value="ECO:0007669"/>
    <property type="project" value="UniProtKB-KW"/>
</dbReference>
<comment type="catalytic activity">
    <reaction evidence="10">
        <text>8-oxo-dGTP + H2O = 8-oxo-dGMP + diphosphate + H(+)</text>
        <dbReference type="Rhea" id="RHEA:31575"/>
        <dbReference type="ChEBI" id="CHEBI:15377"/>
        <dbReference type="ChEBI" id="CHEBI:15378"/>
        <dbReference type="ChEBI" id="CHEBI:33019"/>
        <dbReference type="ChEBI" id="CHEBI:63224"/>
        <dbReference type="ChEBI" id="CHEBI:77896"/>
        <dbReference type="EC" id="3.6.1.55"/>
    </reaction>
</comment>
<evidence type="ECO:0000313" key="14">
    <source>
        <dbReference type="Proteomes" id="UP000009877"/>
    </source>
</evidence>
<keyword evidence="3" id="KW-0515">Mutator protein</keyword>
<dbReference type="RefSeq" id="WP_006214525.1">
    <property type="nucleotide sequence ID" value="NZ_ANHZ02000008.1"/>
</dbReference>
<dbReference type="Gene3D" id="3.90.79.10">
    <property type="entry name" value="Nucleoside Triphosphate Pyrophosphohydrolase"/>
    <property type="match status" value="1"/>
</dbReference>
<evidence type="ECO:0000256" key="6">
    <source>
        <dbReference type="ARBA" id="ARBA00022763"/>
    </source>
</evidence>
<dbReference type="EMBL" id="ANHZ02000008">
    <property type="protein sequence ID" value="EME36858.1"/>
    <property type="molecule type" value="Genomic_DNA"/>
</dbReference>
<protein>
    <recommendedName>
        <fullName evidence="11">8-oxo-dGTP diphosphatase</fullName>
        <ecNumber evidence="11">3.6.1.55</ecNumber>
    </recommendedName>
</protein>
<evidence type="ECO:0000256" key="7">
    <source>
        <dbReference type="ARBA" id="ARBA00022801"/>
    </source>
</evidence>
<comment type="similarity">
    <text evidence="2">Belongs to the Nudix hydrolase family.</text>
</comment>
<dbReference type="GO" id="GO:0006260">
    <property type="term" value="P:DNA replication"/>
    <property type="evidence" value="ECO:0007669"/>
    <property type="project" value="UniProtKB-KW"/>
</dbReference>
<dbReference type="InterPro" id="IPR047127">
    <property type="entry name" value="MutT-like"/>
</dbReference>
<dbReference type="GO" id="GO:0046872">
    <property type="term" value="F:metal ion binding"/>
    <property type="evidence" value="ECO:0007669"/>
    <property type="project" value="UniProtKB-KW"/>
</dbReference>
<keyword evidence="5" id="KW-0479">Metal-binding</keyword>
<evidence type="ECO:0000259" key="12">
    <source>
        <dbReference type="PROSITE" id="PS51462"/>
    </source>
</evidence>
<dbReference type="STRING" id="71999.KPaMU14_07915"/>
<proteinExistence type="inferred from homology"/>
<dbReference type="PROSITE" id="PS51462">
    <property type="entry name" value="NUDIX"/>
    <property type="match status" value="1"/>
</dbReference>
<accession>M2XVN2</accession>
<comment type="caution">
    <text evidence="13">The sequence shown here is derived from an EMBL/GenBank/DDBJ whole genome shotgun (WGS) entry which is preliminary data.</text>
</comment>
<dbReference type="GO" id="GO:0044716">
    <property type="term" value="F:8-oxo-GDP phosphatase activity"/>
    <property type="evidence" value="ECO:0007669"/>
    <property type="project" value="TreeGrafter"/>
</dbReference>
<dbReference type="GO" id="GO:0035539">
    <property type="term" value="F:8-oxo-7,8-dihydrodeoxyguanosine triphosphate pyrophosphatase activity"/>
    <property type="evidence" value="ECO:0007669"/>
    <property type="project" value="UniProtKB-EC"/>
</dbReference>
<keyword evidence="14" id="KW-1185">Reference proteome</keyword>
<keyword evidence="7 13" id="KW-0378">Hydrolase</keyword>
<dbReference type="InterPro" id="IPR020476">
    <property type="entry name" value="Nudix_hydrolase"/>
</dbReference>
<evidence type="ECO:0000256" key="8">
    <source>
        <dbReference type="ARBA" id="ARBA00022842"/>
    </source>
</evidence>
<evidence type="ECO:0000256" key="3">
    <source>
        <dbReference type="ARBA" id="ARBA00022457"/>
    </source>
</evidence>
<gene>
    <name evidence="13" type="ORF">C884_02465</name>
</gene>
<evidence type="ECO:0000256" key="4">
    <source>
        <dbReference type="ARBA" id="ARBA00022705"/>
    </source>
</evidence>
<dbReference type="Pfam" id="PF00293">
    <property type="entry name" value="NUDIX"/>
    <property type="match status" value="1"/>
</dbReference>
<evidence type="ECO:0000313" key="13">
    <source>
        <dbReference type="EMBL" id="EME36858.1"/>
    </source>
</evidence>
<evidence type="ECO:0000256" key="2">
    <source>
        <dbReference type="ARBA" id="ARBA00005582"/>
    </source>
</evidence>
<evidence type="ECO:0000256" key="9">
    <source>
        <dbReference type="ARBA" id="ARBA00023204"/>
    </source>
</evidence>
<comment type="cofactor">
    <cofactor evidence="1">
        <name>Mg(2+)</name>
        <dbReference type="ChEBI" id="CHEBI:18420"/>
    </cofactor>
</comment>